<proteinExistence type="inferred from homology"/>
<evidence type="ECO:0000256" key="6">
    <source>
        <dbReference type="ARBA" id="ARBA00023212"/>
    </source>
</evidence>
<dbReference type="Pfam" id="PF14073">
    <property type="entry name" value="Cep57_CLD"/>
    <property type="match status" value="1"/>
</dbReference>
<dbReference type="InterPro" id="IPR025913">
    <property type="entry name" value="Cep57_CLD"/>
</dbReference>
<comment type="subcellular location">
    <subcellularLocation>
        <location evidence="1">Cytoplasm</location>
        <location evidence="1">Cytoskeleton</location>
        <location evidence="1">Microtubule organizing center</location>
        <location evidence="1">Centrosome</location>
    </subcellularLocation>
</comment>
<evidence type="ECO:0000256" key="1">
    <source>
        <dbReference type="ARBA" id="ARBA00004300"/>
    </source>
</evidence>
<feature type="domain" description="Cep57 centrosome localisation" evidence="10">
    <location>
        <begin position="51"/>
        <end position="238"/>
    </location>
</feature>
<accession>A0AAD9KLP6</accession>
<evidence type="ECO:0000256" key="5">
    <source>
        <dbReference type="ARBA" id="ARBA00023054"/>
    </source>
</evidence>
<feature type="region of interest" description="Disordered" evidence="8">
    <location>
        <begin position="225"/>
        <end position="279"/>
    </location>
</feature>
<evidence type="ECO:0000256" key="4">
    <source>
        <dbReference type="ARBA" id="ARBA00022701"/>
    </source>
</evidence>
<keyword evidence="6" id="KW-0206">Cytoskeleton</keyword>
<evidence type="ECO:0000259" key="9">
    <source>
        <dbReference type="Pfam" id="PF06657"/>
    </source>
</evidence>
<feature type="region of interest" description="Disordered" evidence="8">
    <location>
        <begin position="25"/>
        <end position="45"/>
    </location>
</feature>
<keyword evidence="12" id="KW-1185">Reference proteome</keyword>
<comment type="caution">
    <text evidence="11">The sequence shown here is derived from an EMBL/GenBank/DDBJ whole genome shotgun (WGS) entry which is preliminary data.</text>
</comment>
<dbReference type="Pfam" id="PF06657">
    <property type="entry name" value="Cep57_MT_bd"/>
    <property type="match status" value="1"/>
</dbReference>
<protein>
    <submittedName>
        <fullName evidence="11">Uncharacterized protein</fullName>
    </submittedName>
</protein>
<keyword evidence="3" id="KW-0963">Cytoplasm</keyword>
<evidence type="ECO:0000256" key="7">
    <source>
        <dbReference type="SAM" id="Coils"/>
    </source>
</evidence>
<evidence type="ECO:0000256" key="3">
    <source>
        <dbReference type="ARBA" id="ARBA00022490"/>
    </source>
</evidence>
<evidence type="ECO:0000313" key="11">
    <source>
        <dbReference type="EMBL" id="KAK2172723.1"/>
    </source>
</evidence>
<dbReference type="InterPro" id="IPR024957">
    <property type="entry name" value="Cep57_MT-bd_dom"/>
</dbReference>
<feature type="domain" description="Cep57 centrosome microtubule-binding" evidence="9">
    <location>
        <begin position="355"/>
        <end position="420"/>
    </location>
</feature>
<evidence type="ECO:0000259" key="10">
    <source>
        <dbReference type="Pfam" id="PF14073"/>
    </source>
</evidence>
<evidence type="ECO:0000256" key="2">
    <source>
        <dbReference type="ARBA" id="ARBA00008179"/>
    </source>
</evidence>
<evidence type="ECO:0000313" key="12">
    <source>
        <dbReference type="Proteomes" id="UP001209878"/>
    </source>
</evidence>
<dbReference type="GO" id="GO:0005813">
    <property type="term" value="C:centrosome"/>
    <property type="evidence" value="ECO:0007669"/>
    <property type="project" value="UniProtKB-SubCell"/>
</dbReference>
<dbReference type="GO" id="GO:0042802">
    <property type="term" value="F:identical protein binding"/>
    <property type="evidence" value="ECO:0007669"/>
    <property type="project" value="InterPro"/>
</dbReference>
<reference evidence="11" key="1">
    <citation type="journal article" date="2023" name="Mol. Biol. Evol.">
        <title>Third-Generation Sequencing Reveals the Adaptive Role of the Epigenome in Three Deep-Sea Polychaetes.</title>
        <authorList>
            <person name="Perez M."/>
            <person name="Aroh O."/>
            <person name="Sun Y."/>
            <person name="Lan Y."/>
            <person name="Juniper S.K."/>
            <person name="Young C.R."/>
            <person name="Angers B."/>
            <person name="Qian P.Y."/>
        </authorList>
    </citation>
    <scope>NUCLEOTIDE SEQUENCE</scope>
    <source>
        <strain evidence="11">R07B-5</strain>
    </source>
</reference>
<dbReference type="GO" id="GO:0008017">
    <property type="term" value="F:microtubule binding"/>
    <property type="evidence" value="ECO:0007669"/>
    <property type="project" value="InterPro"/>
</dbReference>
<keyword evidence="4" id="KW-0493">Microtubule</keyword>
<dbReference type="Proteomes" id="UP001209878">
    <property type="component" value="Unassembled WGS sequence"/>
</dbReference>
<dbReference type="PANTHER" id="PTHR19336:SF9">
    <property type="entry name" value="SPINDLE POLE BODY PROTEIN PPC89"/>
    <property type="match status" value="1"/>
</dbReference>
<sequence length="497" mass="55955">MMHNRGAATYEQDTVQNSYQEYPSTQPFINDPYRRPAQKPVTPYPESNRQAVMSALRGLQEKIRQLELDRTQAESNLRNLAQETTRYRDILQDEHDATNISLQSANISASARDVHTKLGSAEKRCVALEKQLDQMREMVKSSGDHAPCPIRHKPPVSTATTSLLDHHRMQSEQREITAQLSKISELERAQMKLTATQTLAENKIRELEEKLREERHHRKLMQQKASELEAAAASNRILQVSEQRPKKTKKKRKCVPPGGSTSRMPRPASSKRSGSAPKQHFKLKIGDIPFIGGTSVGPSHSVPANFQEVLSLMKSHNNQLCESPRNATYRPPKTCKGTSRRRGGAPRSLNSNGNCNGDLTELLLQLQDEFGAMSFEHQELSRQIEEATDVRLRDDLERDLELLVASMEAKGEQIARLRRHQEKLLRRQTSKRRPSSAASTISLPTNGKVEVVTTIKTSGGAVQERTTTGSAGKTLNLLRNLQRIQTTLRKDDLSWDC</sequence>
<dbReference type="PANTHER" id="PTHR19336">
    <property type="entry name" value="UNCHARACTERIZED DUF1167"/>
    <property type="match status" value="1"/>
</dbReference>
<dbReference type="EMBL" id="JAODUO010000935">
    <property type="protein sequence ID" value="KAK2172723.1"/>
    <property type="molecule type" value="Genomic_DNA"/>
</dbReference>
<comment type="similarity">
    <text evidence="2">Belongs to the translokin family.</text>
</comment>
<organism evidence="11 12">
    <name type="scientific">Ridgeia piscesae</name>
    <name type="common">Tubeworm</name>
    <dbReference type="NCBI Taxonomy" id="27915"/>
    <lineage>
        <taxon>Eukaryota</taxon>
        <taxon>Metazoa</taxon>
        <taxon>Spiralia</taxon>
        <taxon>Lophotrochozoa</taxon>
        <taxon>Annelida</taxon>
        <taxon>Polychaeta</taxon>
        <taxon>Sedentaria</taxon>
        <taxon>Canalipalpata</taxon>
        <taxon>Sabellida</taxon>
        <taxon>Siboglinidae</taxon>
        <taxon>Ridgeia</taxon>
    </lineage>
</organism>
<dbReference type="GO" id="GO:0043015">
    <property type="term" value="F:gamma-tubulin binding"/>
    <property type="evidence" value="ECO:0007669"/>
    <property type="project" value="InterPro"/>
</dbReference>
<evidence type="ECO:0000256" key="8">
    <source>
        <dbReference type="SAM" id="MobiDB-lite"/>
    </source>
</evidence>
<feature type="region of interest" description="Disordered" evidence="8">
    <location>
        <begin position="321"/>
        <end position="352"/>
    </location>
</feature>
<dbReference type="InterPro" id="IPR051756">
    <property type="entry name" value="Centrosomal_MT-associated"/>
</dbReference>
<keyword evidence="5 7" id="KW-0175">Coiled coil</keyword>
<dbReference type="AlphaFoldDB" id="A0AAD9KLP6"/>
<feature type="coiled-coil region" evidence="7">
    <location>
        <begin position="49"/>
        <end position="83"/>
    </location>
</feature>
<name>A0AAD9KLP6_RIDPI</name>
<gene>
    <name evidence="11" type="ORF">NP493_931g00028</name>
</gene>
<dbReference type="Gene3D" id="1.20.58.90">
    <property type="match status" value="1"/>
</dbReference>
<dbReference type="GO" id="GO:0005874">
    <property type="term" value="C:microtubule"/>
    <property type="evidence" value="ECO:0007669"/>
    <property type="project" value="UniProtKB-KW"/>
</dbReference>